<sequence>MKRYRDEVRAQMAAMGRDPDSCKLLFLLSPLIAETEDQARWFAEQRKVQTAESIPARLARLGWATNIDFSPFDLDAPVGELTTNGTQSTLRAVLVRAGRRTLREAIVAHYGQAIALTW</sequence>
<accession>A0ABU0DKV9</accession>
<proteinExistence type="predicted"/>
<reference evidence="1 2" key="1">
    <citation type="submission" date="2023-07" db="EMBL/GenBank/DDBJ databases">
        <title>Genomic Encyclopedia of Type Strains, Phase IV (KMG-IV): sequencing the most valuable type-strain genomes for metagenomic binning, comparative biology and taxonomic classification.</title>
        <authorList>
            <person name="Goeker M."/>
        </authorList>
    </citation>
    <scope>NUCLEOTIDE SEQUENCE [LARGE SCALE GENOMIC DNA]</scope>
    <source>
        <strain evidence="1 2">DSM 1277</strain>
    </source>
</reference>
<dbReference type="RefSeq" id="WP_307062446.1">
    <property type="nucleotide sequence ID" value="NZ_JAUSUH010000009.1"/>
</dbReference>
<dbReference type="InterPro" id="IPR036661">
    <property type="entry name" value="Luciferase-like_sf"/>
</dbReference>
<evidence type="ECO:0000313" key="1">
    <source>
        <dbReference type="EMBL" id="MDQ0349066.1"/>
    </source>
</evidence>
<name>A0ABU0DKV9_9HYPH</name>
<keyword evidence="2" id="KW-1185">Reference proteome</keyword>
<dbReference type="Gene3D" id="3.20.20.30">
    <property type="entry name" value="Luciferase-like domain"/>
    <property type="match status" value="1"/>
</dbReference>
<gene>
    <name evidence="1" type="ORF">J2S76_003510</name>
</gene>
<dbReference type="Proteomes" id="UP001238467">
    <property type="component" value="Unassembled WGS sequence"/>
</dbReference>
<organism evidence="1 2">
    <name type="scientific">Ancylobacter vacuolatus</name>
    <dbReference type="NCBI Taxonomy" id="223389"/>
    <lineage>
        <taxon>Bacteria</taxon>
        <taxon>Pseudomonadati</taxon>
        <taxon>Pseudomonadota</taxon>
        <taxon>Alphaproteobacteria</taxon>
        <taxon>Hyphomicrobiales</taxon>
        <taxon>Xanthobacteraceae</taxon>
        <taxon>Ancylobacter</taxon>
    </lineage>
</organism>
<protein>
    <submittedName>
        <fullName evidence="1">Alkanesulfonate monooxygenase SsuD/methylene tetrahydromethanopterin reductase-like flavin-dependent oxidoreductase (Luciferase family)</fullName>
    </submittedName>
</protein>
<dbReference type="EMBL" id="JAUSUH010000009">
    <property type="protein sequence ID" value="MDQ0349066.1"/>
    <property type="molecule type" value="Genomic_DNA"/>
</dbReference>
<comment type="caution">
    <text evidence="1">The sequence shown here is derived from an EMBL/GenBank/DDBJ whole genome shotgun (WGS) entry which is preliminary data.</text>
</comment>
<evidence type="ECO:0000313" key="2">
    <source>
        <dbReference type="Proteomes" id="UP001238467"/>
    </source>
</evidence>
<dbReference type="SUPFAM" id="SSF51679">
    <property type="entry name" value="Bacterial luciferase-like"/>
    <property type="match status" value="1"/>
</dbReference>